<reference evidence="1" key="5">
    <citation type="journal article" date="2021" name="G3 (Bethesda)">
        <title>Aegilops tauschii genome assembly Aet v5.0 features greater sequence contiguity and improved annotation.</title>
        <authorList>
            <person name="Wang L."/>
            <person name="Zhu T."/>
            <person name="Rodriguez J.C."/>
            <person name="Deal K.R."/>
            <person name="Dubcovsky J."/>
            <person name="McGuire P.E."/>
            <person name="Lux T."/>
            <person name="Spannagl M."/>
            <person name="Mayer K.F.X."/>
            <person name="Baldrich P."/>
            <person name="Meyers B.C."/>
            <person name="Huo N."/>
            <person name="Gu Y.Q."/>
            <person name="Zhou H."/>
            <person name="Devos K.M."/>
            <person name="Bennetzen J.L."/>
            <person name="Unver T."/>
            <person name="Budak H."/>
            <person name="Gulick P.J."/>
            <person name="Galiba G."/>
            <person name="Kalapos B."/>
            <person name="Nelson D.R."/>
            <person name="Li P."/>
            <person name="You F.M."/>
            <person name="Luo M.C."/>
            <person name="Dvorak J."/>
        </authorList>
    </citation>
    <scope>NUCLEOTIDE SEQUENCE [LARGE SCALE GENOMIC DNA]</scope>
    <source>
        <strain evidence="1">cv. AL8/78</strain>
    </source>
</reference>
<dbReference type="InterPro" id="IPR017853">
    <property type="entry name" value="GH"/>
</dbReference>
<dbReference type="Proteomes" id="UP000015105">
    <property type="component" value="Chromosome 3D"/>
</dbReference>
<accession>A0A453FS53</accession>
<evidence type="ECO:0000313" key="2">
    <source>
        <dbReference type="Proteomes" id="UP000015105"/>
    </source>
</evidence>
<name>A0A453FS53_AEGTS</name>
<proteinExistence type="predicted"/>
<dbReference type="EnsemblPlants" id="AET3Gv20763800.18">
    <property type="protein sequence ID" value="AET3Gv20763800.18"/>
    <property type="gene ID" value="AET3Gv20763800"/>
</dbReference>
<dbReference type="Gene3D" id="3.20.20.80">
    <property type="entry name" value="Glycosidases"/>
    <property type="match status" value="1"/>
</dbReference>
<sequence length="36" mass="4256">MMQVLGQTHHLVRNRADARGYFAWAFMDLFELLPGY</sequence>
<dbReference type="GO" id="GO:0008422">
    <property type="term" value="F:beta-glucosidase activity"/>
    <property type="evidence" value="ECO:0007669"/>
    <property type="project" value="UniProtKB-ARBA"/>
</dbReference>
<evidence type="ECO:0000313" key="1">
    <source>
        <dbReference type="EnsemblPlants" id="AET3Gv20763800.18"/>
    </source>
</evidence>
<dbReference type="GO" id="GO:0005975">
    <property type="term" value="P:carbohydrate metabolic process"/>
    <property type="evidence" value="ECO:0007669"/>
    <property type="project" value="InterPro"/>
</dbReference>
<dbReference type="AlphaFoldDB" id="A0A453FS53"/>
<dbReference type="SUPFAM" id="SSF51445">
    <property type="entry name" value="(Trans)glycosidases"/>
    <property type="match status" value="1"/>
</dbReference>
<reference evidence="2" key="2">
    <citation type="journal article" date="2017" name="Nat. Plants">
        <title>The Aegilops tauschii genome reveals multiple impacts of transposons.</title>
        <authorList>
            <person name="Zhao G."/>
            <person name="Zou C."/>
            <person name="Li K."/>
            <person name="Wang K."/>
            <person name="Li T."/>
            <person name="Gao L."/>
            <person name="Zhang X."/>
            <person name="Wang H."/>
            <person name="Yang Z."/>
            <person name="Liu X."/>
            <person name="Jiang W."/>
            <person name="Mao L."/>
            <person name="Kong X."/>
            <person name="Jiao Y."/>
            <person name="Jia J."/>
        </authorList>
    </citation>
    <scope>NUCLEOTIDE SEQUENCE [LARGE SCALE GENOMIC DNA]</scope>
    <source>
        <strain evidence="2">cv. AL8/78</strain>
    </source>
</reference>
<reference evidence="2" key="1">
    <citation type="journal article" date="2014" name="Science">
        <title>Ancient hybridizations among the ancestral genomes of bread wheat.</title>
        <authorList>
            <consortium name="International Wheat Genome Sequencing Consortium,"/>
            <person name="Marcussen T."/>
            <person name="Sandve S.R."/>
            <person name="Heier L."/>
            <person name="Spannagl M."/>
            <person name="Pfeifer M."/>
            <person name="Jakobsen K.S."/>
            <person name="Wulff B.B."/>
            <person name="Steuernagel B."/>
            <person name="Mayer K.F."/>
            <person name="Olsen O.A."/>
        </authorList>
    </citation>
    <scope>NUCLEOTIDE SEQUENCE [LARGE SCALE GENOMIC DNA]</scope>
    <source>
        <strain evidence="2">cv. AL8/78</strain>
    </source>
</reference>
<dbReference type="Gramene" id="AET3Gv20763800.18">
    <property type="protein sequence ID" value="AET3Gv20763800.18"/>
    <property type="gene ID" value="AET3Gv20763800"/>
</dbReference>
<reference evidence="1" key="3">
    <citation type="journal article" date="2017" name="Nature">
        <title>Genome sequence of the progenitor of the wheat D genome Aegilops tauschii.</title>
        <authorList>
            <person name="Luo M.C."/>
            <person name="Gu Y.Q."/>
            <person name="Puiu D."/>
            <person name="Wang H."/>
            <person name="Twardziok S.O."/>
            <person name="Deal K.R."/>
            <person name="Huo N."/>
            <person name="Zhu T."/>
            <person name="Wang L."/>
            <person name="Wang Y."/>
            <person name="McGuire P.E."/>
            <person name="Liu S."/>
            <person name="Long H."/>
            <person name="Ramasamy R.K."/>
            <person name="Rodriguez J.C."/>
            <person name="Van S.L."/>
            <person name="Yuan L."/>
            <person name="Wang Z."/>
            <person name="Xia Z."/>
            <person name="Xiao L."/>
            <person name="Anderson O.D."/>
            <person name="Ouyang S."/>
            <person name="Liang Y."/>
            <person name="Zimin A.V."/>
            <person name="Pertea G."/>
            <person name="Qi P."/>
            <person name="Bennetzen J.L."/>
            <person name="Dai X."/>
            <person name="Dawson M.W."/>
            <person name="Muller H.G."/>
            <person name="Kugler K."/>
            <person name="Rivarola-Duarte L."/>
            <person name="Spannagl M."/>
            <person name="Mayer K.F.X."/>
            <person name="Lu F.H."/>
            <person name="Bevan M.W."/>
            <person name="Leroy P."/>
            <person name="Li P."/>
            <person name="You F.M."/>
            <person name="Sun Q."/>
            <person name="Liu Z."/>
            <person name="Lyons E."/>
            <person name="Wicker T."/>
            <person name="Salzberg S.L."/>
            <person name="Devos K.M."/>
            <person name="Dvorak J."/>
        </authorList>
    </citation>
    <scope>NUCLEOTIDE SEQUENCE [LARGE SCALE GENOMIC DNA]</scope>
    <source>
        <strain evidence="1">cv. AL8/78</strain>
    </source>
</reference>
<organism evidence="1 2">
    <name type="scientific">Aegilops tauschii subsp. strangulata</name>
    <name type="common">Goatgrass</name>
    <dbReference type="NCBI Taxonomy" id="200361"/>
    <lineage>
        <taxon>Eukaryota</taxon>
        <taxon>Viridiplantae</taxon>
        <taxon>Streptophyta</taxon>
        <taxon>Embryophyta</taxon>
        <taxon>Tracheophyta</taxon>
        <taxon>Spermatophyta</taxon>
        <taxon>Magnoliopsida</taxon>
        <taxon>Liliopsida</taxon>
        <taxon>Poales</taxon>
        <taxon>Poaceae</taxon>
        <taxon>BOP clade</taxon>
        <taxon>Pooideae</taxon>
        <taxon>Triticodae</taxon>
        <taxon>Triticeae</taxon>
        <taxon>Triticinae</taxon>
        <taxon>Aegilops</taxon>
    </lineage>
</organism>
<keyword evidence="2" id="KW-1185">Reference proteome</keyword>
<reference evidence="1" key="4">
    <citation type="submission" date="2019-03" db="UniProtKB">
        <authorList>
            <consortium name="EnsemblPlants"/>
        </authorList>
    </citation>
    <scope>IDENTIFICATION</scope>
</reference>
<protein>
    <submittedName>
        <fullName evidence="1">Uncharacterized protein</fullName>
    </submittedName>
</protein>